<keyword evidence="1" id="KW-0904">Protein phosphatase</keyword>
<keyword evidence="1" id="KW-0460">Magnesium</keyword>
<dbReference type="EMBL" id="PNBA02000015">
    <property type="protein sequence ID" value="KAG6398360.1"/>
    <property type="molecule type" value="Genomic_DNA"/>
</dbReference>
<dbReference type="SUPFAM" id="SSF81606">
    <property type="entry name" value="PP2C-like"/>
    <property type="match status" value="1"/>
</dbReference>
<dbReference type="AlphaFoldDB" id="A0A8X8WPQ9"/>
<evidence type="ECO:0000313" key="4">
    <source>
        <dbReference type="Proteomes" id="UP000298416"/>
    </source>
</evidence>
<proteinExistence type="inferred from homology"/>
<dbReference type="InterPro" id="IPR036457">
    <property type="entry name" value="PPM-type-like_dom_sf"/>
</dbReference>
<accession>A0A8X8WPQ9</accession>
<dbReference type="InterPro" id="IPR039123">
    <property type="entry name" value="PPTC7"/>
</dbReference>
<reference evidence="3" key="2">
    <citation type="submission" date="2020-08" db="EMBL/GenBank/DDBJ databases">
        <title>Plant Genome Project.</title>
        <authorList>
            <person name="Zhang R.-G."/>
        </authorList>
    </citation>
    <scope>NUCLEOTIDE SEQUENCE</scope>
    <source>
        <strain evidence="3">Huo1</strain>
        <tissue evidence="3">Leaf</tissue>
    </source>
</reference>
<dbReference type="Proteomes" id="UP000298416">
    <property type="component" value="Unassembled WGS sequence"/>
</dbReference>
<comment type="cofactor">
    <cofactor evidence="1">
        <name>Mg(2+)</name>
        <dbReference type="ChEBI" id="CHEBI:18420"/>
    </cofactor>
</comment>
<protein>
    <recommendedName>
        <fullName evidence="1">Protein phosphatase</fullName>
        <ecNumber evidence="1">3.1.3.16</ecNumber>
    </recommendedName>
</protein>
<dbReference type="SMART" id="SM00332">
    <property type="entry name" value="PP2Cc"/>
    <property type="match status" value="1"/>
</dbReference>
<comment type="catalytic activity">
    <reaction evidence="1">
        <text>O-phospho-L-threonyl-[protein] + H2O = L-threonyl-[protein] + phosphate</text>
        <dbReference type="Rhea" id="RHEA:47004"/>
        <dbReference type="Rhea" id="RHEA-COMP:11060"/>
        <dbReference type="Rhea" id="RHEA-COMP:11605"/>
        <dbReference type="ChEBI" id="CHEBI:15377"/>
        <dbReference type="ChEBI" id="CHEBI:30013"/>
        <dbReference type="ChEBI" id="CHEBI:43474"/>
        <dbReference type="ChEBI" id="CHEBI:61977"/>
        <dbReference type="EC" id="3.1.3.16"/>
    </reaction>
</comment>
<gene>
    <name evidence="3" type="ORF">SASPL_139818</name>
</gene>
<dbReference type="SMART" id="SM00331">
    <property type="entry name" value="PP2C_SIG"/>
    <property type="match status" value="1"/>
</dbReference>
<dbReference type="Gene3D" id="3.60.40.10">
    <property type="entry name" value="PPM-type phosphatase domain"/>
    <property type="match status" value="2"/>
</dbReference>
<comment type="cofactor">
    <cofactor evidence="1">
        <name>Mn(2+)</name>
        <dbReference type="ChEBI" id="CHEBI:29035"/>
    </cofactor>
</comment>
<evidence type="ECO:0000313" key="3">
    <source>
        <dbReference type="EMBL" id="KAG6398360.1"/>
    </source>
</evidence>
<dbReference type="PANTHER" id="PTHR12320:SF81">
    <property type="entry name" value="PROTEIN PHOSPHATASE 2C 23-RELATED"/>
    <property type="match status" value="1"/>
</dbReference>
<organism evidence="3">
    <name type="scientific">Salvia splendens</name>
    <name type="common">Scarlet sage</name>
    <dbReference type="NCBI Taxonomy" id="180675"/>
    <lineage>
        <taxon>Eukaryota</taxon>
        <taxon>Viridiplantae</taxon>
        <taxon>Streptophyta</taxon>
        <taxon>Embryophyta</taxon>
        <taxon>Tracheophyta</taxon>
        <taxon>Spermatophyta</taxon>
        <taxon>Magnoliopsida</taxon>
        <taxon>eudicotyledons</taxon>
        <taxon>Gunneridae</taxon>
        <taxon>Pentapetalae</taxon>
        <taxon>asterids</taxon>
        <taxon>lamiids</taxon>
        <taxon>Lamiales</taxon>
        <taxon>Lamiaceae</taxon>
        <taxon>Nepetoideae</taxon>
        <taxon>Mentheae</taxon>
        <taxon>Salviinae</taxon>
        <taxon>Salvia</taxon>
        <taxon>Salvia subgen. Calosphace</taxon>
        <taxon>core Calosphace</taxon>
    </lineage>
</organism>
<keyword evidence="4" id="KW-1185">Reference proteome</keyword>
<comment type="similarity">
    <text evidence="1">Belongs to the PP2C family.</text>
</comment>
<dbReference type="GO" id="GO:0046872">
    <property type="term" value="F:metal ion binding"/>
    <property type="evidence" value="ECO:0007669"/>
    <property type="project" value="UniProtKB-UniRule"/>
</dbReference>
<feature type="domain" description="PPM-type phosphatase" evidence="2">
    <location>
        <begin position="11"/>
        <end position="249"/>
    </location>
</feature>
<reference evidence="3" key="1">
    <citation type="submission" date="2018-01" db="EMBL/GenBank/DDBJ databases">
        <authorList>
            <person name="Mao J.F."/>
        </authorList>
    </citation>
    <scope>NUCLEOTIDE SEQUENCE</scope>
    <source>
        <strain evidence="3">Huo1</strain>
        <tissue evidence="3">Leaf</tissue>
    </source>
</reference>
<evidence type="ECO:0000259" key="2">
    <source>
        <dbReference type="PROSITE" id="PS51746"/>
    </source>
</evidence>
<keyword evidence="1" id="KW-0479">Metal-binding</keyword>
<sequence>MPEELSMIAGSSYIPKTRTPPKPAGEDAHFFNQTAQVIGLADGVGSWARKGVDAGKYARELMKNAEFSVFSSAPAAVDPKSVIAAAFSRTKAAGSSTACILSLAGNRLRAAYVGDSGFMVIRRGSVIFRSPAQVWGFNAPYQLEGRLREGPGRAEEMAVEVQSGDVVVAATDGLFDNLFPEDVEAVVGRCLSEGMEPQMVARELAEVAHEKSERRDIESPFSVAAAKAGCKWFGRGGKIDDITVVVAYISRALGNRCIYSHHSI</sequence>
<name>A0A8X8WPQ9_SALSN</name>
<dbReference type="EC" id="3.1.3.16" evidence="1"/>
<dbReference type="PROSITE" id="PS51746">
    <property type="entry name" value="PPM_2"/>
    <property type="match status" value="1"/>
</dbReference>
<dbReference type="PANTHER" id="PTHR12320">
    <property type="entry name" value="PROTEIN PHOSPHATASE 2C"/>
    <property type="match status" value="1"/>
</dbReference>
<comment type="catalytic activity">
    <reaction evidence="1">
        <text>O-phospho-L-seryl-[protein] + H2O = L-seryl-[protein] + phosphate</text>
        <dbReference type="Rhea" id="RHEA:20629"/>
        <dbReference type="Rhea" id="RHEA-COMP:9863"/>
        <dbReference type="Rhea" id="RHEA-COMP:11604"/>
        <dbReference type="ChEBI" id="CHEBI:15377"/>
        <dbReference type="ChEBI" id="CHEBI:29999"/>
        <dbReference type="ChEBI" id="CHEBI:43474"/>
        <dbReference type="ChEBI" id="CHEBI:83421"/>
        <dbReference type="EC" id="3.1.3.16"/>
    </reaction>
</comment>
<dbReference type="InterPro" id="IPR001932">
    <property type="entry name" value="PPM-type_phosphatase-like_dom"/>
</dbReference>
<keyword evidence="1" id="KW-0378">Hydrolase</keyword>
<keyword evidence="1" id="KW-0464">Manganese</keyword>
<comment type="caution">
    <text evidence="3">The sequence shown here is derived from an EMBL/GenBank/DDBJ whole genome shotgun (WGS) entry which is preliminary data.</text>
</comment>
<dbReference type="GO" id="GO:0004722">
    <property type="term" value="F:protein serine/threonine phosphatase activity"/>
    <property type="evidence" value="ECO:0007669"/>
    <property type="project" value="UniProtKB-EC"/>
</dbReference>
<evidence type="ECO:0000256" key="1">
    <source>
        <dbReference type="RuleBase" id="RU366020"/>
    </source>
</evidence>
<dbReference type="OrthoDB" id="60843at2759"/>